<accession>A0A5S4FQP3</accession>
<dbReference type="GO" id="GO:0046872">
    <property type="term" value="F:metal ion binding"/>
    <property type="evidence" value="ECO:0007669"/>
    <property type="project" value="UniProtKB-KW"/>
</dbReference>
<dbReference type="SMART" id="SM00872">
    <property type="entry name" value="Alpha-mann_mid"/>
    <property type="match status" value="1"/>
</dbReference>
<dbReference type="RefSeq" id="WP_138665781.1">
    <property type="nucleotide sequence ID" value="NZ_VCKY01000023.1"/>
</dbReference>
<dbReference type="Gene3D" id="2.70.98.30">
    <property type="entry name" value="Golgi alpha-mannosidase II, domain 4"/>
    <property type="match status" value="1"/>
</dbReference>
<evidence type="ECO:0000256" key="3">
    <source>
        <dbReference type="ARBA" id="ARBA00022801"/>
    </source>
</evidence>
<comment type="similarity">
    <text evidence="1">Belongs to the glycosyl hydrolase 38 family.</text>
</comment>
<dbReference type="SUPFAM" id="SSF88713">
    <property type="entry name" value="Glycoside hydrolase/deacetylase"/>
    <property type="match status" value="1"/>
</dbReference>
<evidence type="ECO:0000256" key="4">
    <source>
        <dbReference type="ARBA" id="ARBA00023295"/>
    </source>
</evidence>
<dbReference type="SUPFAM" id="SSF88688">
    <property type="entry name" value="Families 57/38 glycoside transferase middle domain"/>
    <property type="match status" value="1"/>
</dbReference>
<dbReference type="InterPro" id="IPR011682">
    <property type="entry name" value="Glyco_hydro_38_C"/>
</dbReference>
<dbReference type="Proteomes" id="UP000309128">
    <property type="component" value="Unassembled WGS sequence"/>
</dbReference>
<dbReference type="GO" id="GO:0030246">
    <property type="term" value="F:carbohydrate binding"/>
    <property type="evidence" value="ECO:0007669"/>
    <property type="project" value="InterPro"/>
</dbReference>
<keyword evidence="3" id="KW-0378">Hydrolase</keyword>
<reference evidence="6 7" key="1">
    <citation type="submission" date="2019-05" db="EMBL/GenBank/DDBJ databases">
        <title>Draft genome sequence of Nonomuraea turkmeniaca DSM 43926.</title>
        <authorList>
            <person name="Saricaoglu S."/>
            <person name="Isik K."/>
        </authorList>
    </citation>
    <scope>NUCLEOTIDE SEQUENCE [LARGE SCALE GENOMIC DNA]</scope>
    <source>
        <strain evidence="6 7">DSM 43926</strain>
    </source>
</reference>
<dbReference type="InterPro" id="IPR011330">
    <property type="entry name" value="Glyco_hydro/deAcase_b/a-brl"/>
</dbReference>
<evidence type="ECO:0000256" key="1">
    <source>
        <dbReference type="ARBA" id="ARBA00009792"/>
    </source>
</evidence>
<dbReference type="PANTHER" id="PTHR46017:SF2">
    <property type="entry name" value="MANNOSYLGLYCERATE HYDROLASE"/>
    <property type="match status" value="1"/>
</dbReference>
<dbReference type="InterPro" id="IPR028995">
    <property type="entry name" value="Glyco_hydro_57/38_cen_sf"/>
</dbReference>
<dbReference type="OrthoDB" id="1049785at2"/>
<feature type="domain" description="Glycoside hydrolase family 38 central" evidence="5">
    <location>
        <begin position="291"/>
        <end position="359"/>
    </location>
</feature>
<protein>
    <submittedName>
        <fullName evidence="6">Alpha-mannosidase</fullName>
    </submittedName>
</protein>
<dbReference type="GO" id="GO:0009313">
    <property type="term" value="P:oligosaccharide catabolic process"/>
    <property type="evidence" value="ECO:0007669"/>
    <property type="project" value="TreeGrafter"/>
</dbReference>
<gene>
    <name evidence="6" type="ORF">ETD86_09755</name>
</gene>
<evidence type="ECO:0000256" key="2">
    <source>
        <dbReference type="ARBA" id="ARBA00022723"/>
    </source>
</evidence>
<dbReference type="GO" id="GO:0006013">
    <property type="term" value="P:mannose metabolic process"/>
    <property type="evidence" value="ECO:0007669"/>
    <property type="project" value="InterPro"/>
</dbReference>
<dbReference type="PANTHER" id="PTHR46017">
    <property type="entry name" value="ALPHA-MANNOSIDASE 2C1"/>
    <property type="match status" value="1"/>
</dbReference>
<dbReference type="GO" id="GO:0004559">
    <property type="term" value="F:alpha-mannosidase activity"/>
    <property type="evidence" value="ECO:0007669"/>
    <property type="project" value="InterPro"/>
</dbReference>
<dbReference type="Pfam" id="PF01074">
    <property type="entry name" value="Glyco_hydro_38N"/>
    <property type="match status" value="1"/>
</dbReference>
<name>A0A5S4FQP3_9ACTN</name>
<proteinExistence type="inferred from homology"/>
<evidence type="ECO:0000313" key="7">
    <source>
        <dbReference type="Proteomes" id="UP000309128"/>
    </source>
</evidence>
<keyword evidence="2" id="KW-0479">Metal-binding</keyword>
<dbReference type="Pfam" id="PF07748">
    <property type="entry name" value="Glyco_hydro_38C"/>
    <property type="match status" value="1"/>
</dbReference>
<dbReference type="AlphaFoldDB" id="A0A5S4FQP3"/>
<dbReference type="Gene3D" id="3.20.110.10">
    <property type="entry name" value="Glycoside hydrolase 38, N terminal domain"/>
    <property type="match status" value="1"/>
</dbReference>
<dbReference type="InterPro" id="IPR027291">
    <property type="entry name" value="Glyco_hydro_38_N_sf"/>
</dbReference>
<evidence type="ECO:0000259" key="5">
    <source>
        <dbReference type="SMART" id="SM00872"/>
    </source>
</evidence>
<dbReference type="InterPro" id="IPR015341">
    <property type="entry name" value="Glyco_hydro_38_cen"/>
</dbReference>
<sequence>MSERSERPIEHSRVAEIVVVPHTHWDREWYEPFQRFRLRLVSLLDEVLDTMEREPRYHFTLDGQLACVDDYLEVRPENRDRIAALVQSGRLAIGPWQILLDEFLCSGENIVRNLELGMDRAGKLGGAMPVGYLPDMFGHTAQMPQILRKAGLLHACVYRGVPSSVTTDAFAWVAPDGTALRTQYLPAGGYGNGAHLFHDAVGLAGRAAEFVKTMREWHGPDGSLLAMYGTDHSAPVRGLPDMVAAIDARMDTLSGYIGSYSGEVAALDGLPRIHGELRSHARANILPGVISIRPHLKQAMGRAERMVERYAEPLAALWGDEWPGRFLDMAWWRLVDASGHDSVTGCGVDETAQQVAARIAEAEHLGQAVRDMVTARLAAAVPSDGVLVVNPTPDVRSGIVIVDVAGTDPLVDPSGAPVPAQPLEYAPTLLLDAEMDPATALTFIHGTELYGQHITGWSVEGGTLTFTVARETSVVFDVADLRDALDGVTRVRILAEPRRTVAAMVEAPPLGHTSLRTAPHDQVFNPPVPSGGLPNVQHHASCWMGSDSATLPVRGDEEVLDNGLLRVTINRDGTLTLVGQDGTTVTGAGRIVDGGDVGDTYNYAPPLADLIVSEPASVSAELVWSGPLVAAVDVRRTYAWPAAGDAVDGAPEAPAGSRTSRTEDILVTTRVELRAGEPFVRLHVTFDNRCDDHRVRLHVPLPAAATESYAEGQFAVVTRGLTSEGGCGETPLPTFPASSWVAAGGVAALLEHVTEYELVDGELALTLLRSAGYLSRNRNALRPEPAGPQLPTPAAQSRGVRSVSLALMPYQESWGEVVPHAETFRHDLLVVPGVGDRALPLPAPVAGLSVTGDGVVMTSLRMRDDWREVRVVALTPNDTEAVISGNLLQARHADLRGRPGEPVQVDGGEMRLPLKAWEIATIQIRQLW</sequence>
<evidence type="ECO:0000313" key="6">
    <source>
        <dbReference type="EMBL" id="TMR23012.1"/>
    </source>
</evidence>
<keyword evidence="7" id="KW-1185">Reference proteome</keyword>
<organism evidence="6 7">
    <name type="scientific">Nonomuraea turkmeniaca</name>
    <dbReference type="NCBI Taxonomy" id="103838"/>
    <lineage>
        <taxon>Bacteria</taxon>
        <taxon>Bacillati</taxon>
        <taxon>Actinomycetota</taxon>
        <taxon>Actinomycetes</taxon>
        <taxon>Streptosporangiales</taxon>
        <taxon>Streptosporangiaceae</taxon>
        <taxon>Nonomuraea</taxon>
    </lineage>
</organism>
<dbReference type="InterPro" id="IPR037094">
    <property type="entry name" value="Glyco_hydro_38_cen_sf"/>
</dbReference>
<dbReference type="Gene3D" id="1.20.1270.50">
    <property type="entry name" value="Glycoside hydrolase family 38, central domain"/>
    <property type="match status" value="1"/>
</dbReference>
<dbReference type="InterPro" id="IPR011013">
    <property type="entry name" value="Gal_mutarotase_sf_dom"/>
</dbReference>
<dbReference type="InterPro" id="IPR000602">
    <property type="entry name" value="Glyco_hydro_38_N"/>
</dbReference>
<dbReference type="EMBL" id="VCKY01000023">
    <property type="protein sequence ID" value="TMR23012.1"/>
    <property type="molecule type" value="Genomic_DNA"/>
</dbReference>
<comment type="caution">
    <text evidence="6">The sequence shown here is derived from an EMBL/GenBank/DDBJ whole genome shotgun (WGS) entry which is preliminary data.</text>
</comment>
<keyword evidence="4" id="KW-0326">Glycosidase</keyword>
<dbReference type="SUPFAM" id="SSF74650">
    <property type="entry name" value="Galactose mutarotase-like"/>
    <property type="match status" value="1"/>
</dbReference>